<organism evidence="7 8">
    <name type="scientific">Cryptococcus deuterogattii Ram5</name>
    <dbReference type="NCBI Taxonomy" id="1296110"/>
    <lineage>
        <taxon>Eukaryota</taxon>
        <taxon>Fungi</taxon>
        <taxon>Dikarya</taxon>
        <taxon>Basidiomycota</taxon>
        <taxon>Agaricomycotina</taxon>
        <taxon>Tremellomycetes</taxon>
        <taxon>Tremellales</taxon>
        <taxon>Cryptococcaceae</taxon>
        <taxon>Cryptococcus</taxon>
        <taxon>Cryptococcus gattii species complex</taxon>
    </lineage>
</organism>
<keyword evidence="8" id="KW-1185">Reference proteome</keyword>
<dbReference type="Pfam" id="PF00155">
    <property type="entry name" value="Aminotran_1_2"/>
    <property type="match status" value="1"/>
</dbReference>
<evidence type="ECO:0000256" key="2">
    <source>
        <dbReference type="ARBA" id="ARBA00007441"/>
    </source>
</evidence>
<keyword evidence="4 7" id="KW-0808">Transferase</keyword>
<dbReference type="GO" id="GO:0030170">
    <property type="term" value="F:pyridoxal phosphate binding"/>
    <property type="evidence" value="ECO:0007669"/>
    <property type="project" value="InterPro"/>
</dbReference>
<reference evidence="7 8" key="1">
    <citation type="submission" date="2015-01" db="EMBL/GenBank/DDBJ databases">
        <title>The Genome Sequence of Cryptococcus gattii Ram5.</title>
        <authorList>
            <consortium name="The Broad Institute Genomics Platform"/>
            <person name="Cuomo C."/>
            <person name="Litvintseva A."/>
            <person name="Chen Y."/>
            <person name="Heitman J."/>
            <person name="Sun S."/>
            <person name="Springer D."/>
            <person name="Dromer F."/>
            <person name="Young S."/>
            <person name="Zeng Q."/>
            <person name="Gargeya S."/>
            <person name="Abouelleil A."/>
            <person name="Alvarado L."/>
            <person name="Chapman S.B."/>
            <person name="Gainer-Dewar J."/>
            <person name="Goldberg J."/>
            <person name="Griggs A."/>
            <person name="Gujja S."/>
            <person name="Hansen M."/>
            <person name="Howarth C."/>
            <person name="Imamovic A."/>
            <person name="Larimer J."/>
            <person name="Murphy C."/>
            <person name="Naylor J."/>
            <person name="Pearson M."/>
            <person name="Priest M."/>
            <person name="Roberts A."/>
            <person name="Saif S."/>
            <person name="Shea T."/>
            <person name="Sykes S."/>
            <person name="Wortman J."/>
            <person name="Nusbaum C."/>
            <person name="Birren B."/>
        </authorList>
    </citation>
    <scope>NUCLEOTIDE SEQUENCE [LARGE SCALE GENOMIC DNA]</scope>
    <source>
        <strain evidence="7 8">Ram5</strain>
    </source>
</reference>
<dbReference type="InterPro" id="IPR004839">
    <property type="entry name" value="Aminotransferase_I/II_large"/>
</dbReference>
<dbReference type="GO" id="GO:1901605">
    <property type="term" value="P:alpha-amino acid metabolic process"/>
    <property type="evidence" value="ECO:0007669"/>
    <property type="project" value="TreeGrafter"/>
</dbReference>
<comment type="similarity">
    <text evidence="2">Belongs to the class-I pyridoxal-phosphate-dependent aminotransferase family.</text>
</comment>
<sequence length="517" mass="58217">MDAAFAIASQTQSPVAGGLPKAQDMTRHLNRMAKHREASALKELYKYMTVPGMSNTVSFTIPKYGPNPRDPAAIQLSTSLQYQPATGPPALPLFLREFVAKVFKPAYADWDVLINVGATDGWSKICGMLLEIGDAILVEEWTYPGAENTFIPYETERVPIKMDGQGLLPEHLENVLGGWDESERGKKRPRVLYTIPTGQNPTGATMMADRKKAIYEVCQKYDVVICEDEPYYCLYTGEWTPKGSESDMSILAQRKQKAEKKDGPDGNQAFLDALPPSFLAFDTDGRVIRMDTFSKTSAPGSRLGWITTSPIFIERLTRATEASTQAPSGFATALTTRMIQQWGFDGYIRWLRGIKATYNMRKTWLCDTFQDVFHLEFDSGNDLFPERSRTVTCYSKQTKSLWDEKRGLRGPALITFIPPTAGMFVFLGIHFSEHPDYYDLLRRGEDATFILTKKLWEMLADNLVLFAPGWGFDAGGEHAIGGKGYGYYRLAFSVASYEEIRDGIYRFSQVLDKFFRI</sequence>
<dbReference type="PANTHER" id="PTHR42790:SF1">
    <property type="entry name" value="AROMATIC AMINO ACID AMINOTRANSFERASE, HYPOTHETICAL (EUROFUNG)"/>
    <property type="match status" value="1"/>
</dbReference>
<dbReference type="Proteomes" id="UP000053392">
    <property type="component" value="Unassembled WGS sequence"/>
</dbReference>
<dbReference type="AlphaFoldDB" id="A0A0D0TU27"/>
<comment type="cofactor">
    <cofactor evidence="1">
        <name>pyridoxal 5'-phosphate</name>
        <dbReference type="ChEBI" id="CHEBI:597326"/>
    </cofactor>
</comment>
<keyword evidence="5" id="KW-0663">Pyridoxal phosphate</keyword>
<evidence type="ECO:0000256" key="4">
    <source>
        <dbReference type="ARBA" id="ARBA00022679"/>
    </source>
</evidence>
<dbReference type="InterPro" id="IPR015424">
    <property type="entry name" value="PyrdxlP-dep_Trfase"/>
</dbReference>
<evidence type="ECO:0000313" key="7">
    <source>
        <dbReference type="EMBL" id="KIR39373.1"/>
    </source>
</evidence>
<evidence type="ECO:0000313" key="8">
    <source>
        <dbReference type="Proteomes" id="UP000053392"/>
    </source>
</evidence>
<proteinExistence type="inferred from homology"/>
<name>A0A0D0TU27_9TREE</name>
<dbReference type="PANTHER" id="PTHR42790">
    <property type="entry name" value="AMINOTRANSFERASE"/>
    <property type="match status" value="1"/>
</dbReference>
<evidence type="ECO:0000256" key="1">
    <source>
        <dbReference type="ARBA" id="ARBA00001933"/>
    </source>
</evidence>
<dbReference type="InterPro" id="IPR015421">
    <property type="entry name" value="PyrdxlP-dep_Trfase_major"/>
</dbReference>
<accession>A0A0D0TU27</accession>
<keyword evidence="3 7" id="KW-0032">Aminotransferase</keyword>
<dbReference type="SUPFAM" id="SSF53383">
    <property type="entry name" value="PLP-dependent transferases"/>
    <property type="match status" value="1"/>
</dbReference>
<dbReference type="InterPro" id="IPR050859">
    <property type="entry name" value="Class-I_PLP-dep_aminotransf"/>
</dbReference>
<protein>
    <submittedName>
        <fullName evidence="7">Aromatic amino acid aminotransferase I</fullName>
    </submittedName>
</protein>
<dbReference type="Gene3D" id="3.40.640.10">
    <property type="entry name" value="Type I PLP-dependent aspartate aminotransferase-like (Major domain)"/>
    <property type="match status" value="1"/>
</dbReference>
<evidence type="ECO:0000256" key="3">
    <source>
        <dbReference type="ARBA" id="ARBA00022576"/>
    </source>
</evidence>
<dbReference type="CDD" id="cd00609">
    <property type="entry name" value="AAT_like"/>
    <property type="match status" value="1"/>
</dbReference>
<gene>
    <name evidence="7" type="ORF">I313_04975</name>
</gene>
<feature type="domain" description="Aminotransferase class I/classII large" evidence="6">
    <location>
        <begin position="82"/>
        <end position="336"/>
    </location>
</feature>
<dbReference type="EMBL" id="KN847907">
    <property type="protein sequence ID" value="KIR39373.1"/>
    <property type="molecule type" value="Genomic_DNA"/>
</dbReference>
<dbReference type="GO" id="GO:0008483">
    <property type="term" value="F:transaminase activity"/>
    <property type="evidence" value="ECO:0007669"/>
    <property type="project" value="UniProtKB-KW"/>
</dbReference>
<evidence type="ECO:0000259" key="6">
    <source>
        <dbReference type="Pfam" id="PF00155"/>
    </source>
</evidence>
<dbReference type="HOGENOM" id="CLU_017584_0_5_1"/>
<evidence type="ECO:0000256" key="5">
    <source>
        <dbReference type="ARBA" id="ARBA00022898"/>
    </source>
</evidence>
<dbReference type="OrthoDB" id="691673at2759"/>